<dbReference type="InterPro" id="IPR008965">
    <property type="entry name" value="CBM2/CBM3_carb-bd_dom_sf"/>
</dbReference>
<evidence type="ECO:0000313" key="2">
    <source>
        <dbReference type="EMBL" id="MBB6214105.1"/>
    </source>
</evidence>
<dbReference type="InterPro" id="IPR036116">
    <property type="entry name" value="FN3_sf"/>
</dbReference>
<dbReference type="SMART" id="SM00612">
    <property type="entry name" value="Kelch"/>
    <property type="match status" value="2"/>
</dbReference>
<feature type="domain" description="Fibronectin type-III" evidence="1">
    <location>
        <begin position="1046"/>
        <end position="1131"/>
    </location>
</feature>
<dbReference type="InterPro" id="IPR015915">
    <property type="entry name" value="Kelch-typ_b-propeller"/>
</dbReference>
<comment type="caution">
    <text evidence="2">The sequence shown here is derived from an EMBL/GenBank/DDBJ whole genome shotgun (WGS) entry which is preliminary data.</text>
</comment>
<dbReference type="PROSITE" id="PS50853">
    <property type="entry name" value="FN3"/>
    <property type="match status" value="7"/>
</dbReference>
<dbReference type="GO" id="GO:0030246">
    <property type="term" value="F:carbohydrate binding"/>
    <property type="evidence" value="ECO:0007669"/>
    <property type="project" value="InterPro"/>
</dbReference>
<dbReference type="Proteomes" id="UP000579281">
    <property type="component" value="Unassembled WGS sequence"/>
</dbReference>
<dbReference type="SUPFAM" id="SSF117281">
    <property type="entry name" value="Kelch motif"/>
    <property type="match status" value="1"/>
</dbReference>
<dbReference type="Gene3D" id="2.60.40.680">
    <property type="match status" value="1"/>
</dbReference>
<feature type="domain" description="Fibronectin type-III" evidence="1">
    <location>
        <begin position="800"/>
        <end position="879"/>
    </location>
</feature>
<dbReference type="Pfam" id="PF00041">
    <property type="entry name" value="fn3"/>
    <property type="match status" value="4"/>
</dbReference>
<dbReference type="SUPFAM" id="SSF49384">
    <property type="entry name" value="Carbohydrate-binding domain"/>
    <property type="match status" value="1"/>
</dbReference>
<name>A0A841KV91_9FIRM</name>
<dbReference type="InterPro" id="IPR003961">
    <property type="entry name" value="FN3_dom"/>
</dbReference>
<dbReference type="Gene3D" id="2.130.10.80">
    <property type="entry name" value="Galactose oxidase/kelch, beta-propeller"/>
    <property type="match status" value="2"/>
</dbReference>
<organism evidence="2 3">
    <name type="scientific">Anaerosolibacter carboniphilus</name>
    <dbReference type="NCBI Taxonomy" id="1417629"/>
    <lineage>
        <taxon>Bacteria</taxon>
        <taxon>Bacillati</taxon>
        <taxon>Bacillota</taxon>
        <taxon>Clostridia</taxon>
        <taxon>Peptostreptococcales</taxon>
        <taxon>Thermotaleaceae</taxon>
        <taxon>Anaerosolibacter</taxon>
    </lineage>
</organism>
<accession>A0A841KV91</accession>
<keyword evidence="3" id="KW-1185">Reference proteome</keyword>
<dbReference type="EMBL" id="JACHEN010000001">
    <property type="protein sequence ID" value="MBB6214105.1"/>
    <property type="molecule type" value="Genomic_DNA"/>
</dbReference>
<dbReference type="PANTHER" id="PTHR24099">
    <property type="entry name" value="E3 UBIQUITIN-PROTEIN LIGASE TRIM36-RELATED"/>
    <property type="match status" value="1"/>
</dbReference>
<evidence type="ECO:0000313" key="3">
    <source>
        <dbReference type="Proteomes" id="UP000579281"/>
    </source>
</evidence>
<proteinExistence type="predicted"/>
<dbReference type="Gene3D" id="2.60.40.10">
    <property type="entry name" value="Immunoglobulins"/>
    <property type="match status" value="8"/>
</dbReference>
<sequence length="1325" mass="145649">MKMLNFRKMGPKSKQKNEHFDMKTLIRIAMLMVAIMGISIQGSLIAFAEAPTVTFAKGSNMPAEVAKAAGSGARVSVLKDGRVLVTGGEYDSATCRGNKTWFYNPQTDTWTEGPNLPENRRYHQQSTLPDGRVVITGGWKSWIQDLEAGDQTWLYDPSTNKFSWGGAVAYIYHHRQKTLKDGRVMVAGGYIRNNDLGRDSRTYDIRIYDPSQTKWEKKSTLVGFWESTSLTMEVMEDGKVFIAERGRINIYDPVTNEVKMLDNPSMGYNNASVSTILDNEHILVLGNDEKKTGYIYNYNKNEWSTISIPIEVKDDRNPMVRLADGRSMIMLDNGETWFVESNAKPTLTINAPTENQYYSVNETNIIPSIVVSDKENETLTCRYYIDTETTAREVKTVTSTATAKTVNFSPISIASLSEGTHTIKFEVKDGLATVTSSAKFIVDKAPILGSITINSSANEITVTGSATDSVSGLNATPYRYTIGSNVSPWITSTTYTQRSLTPNTAYTVKFEARDAKGHIASNTQTIYTKAEVPRISIENSTSYTLDIKIADNNPASTVYQIVNTATNKYLTSAGDETTIPTWIRPNNKILTVRNLSPQTSYSYKVQAKNEAGVETGFSAPATGTTLVTPPPKVGELTATVEMNSITIYWNLVNYATSYEIEGDGVILGSVQGTSFTHTGLITGTEHVYRVRGKNGNVAGPWSEPISKSTLPPVPQAPANINTFATRNNITVTWNSVNGATAYDIEVDGNIISNGNSTNYVHAGLTPNTSHSYRVRSINPAGKSEWSNMLTVITQDEALPIPQNIEVEPYKTKVIITWNTVPGLTYQIEADGNIKNTGALSEYVHDNLIADTEHTYRVRSVKDGSYSDWSRLIIVRTKADIFTVPSNIQGDASDKEIRVSWEAVTDADGYEIEVDGVVVGNGNNTSFIHRGLVPSTNHIYRVRAKRGGEVSQWSEVLSITTYILPEPQNIVVDTTETELNISWSPVSNANGYEIKVDGNSIKNITGTSYTVTGLLKGTQHTVSIRAVSTQGTSRFTTPITVLTKGESTRIPQNISAITTKDQITLIWEKINGAEGYEIKISDQVITGITGNTYFHKNLQPNTEYTYRVRIATADGSGQWSEAVGIKTMTEDPGIPSNLSAAASTSTVLLTWDSVSDAEEYEVQIDNEIVSIGLTTKYLHSGLAPNSQHTYRVRSKNKTGLSPWSDAITVTTNSTQQEYRVMGSIGEEKNLVIAASNITSFKGYTFTLTYNPDEIEIVDLSSLTAKKDENTGNIVGTDIEVIQNQPGILQFKKLTNIPAGQAYTGVINSIRFKLKTTNEVTITYTTK</sequence>
<feature type="domain" description="Fibronectin type-III" evidence="1">
    <location>
        <begin position="1133"/>
        <end position="1213"/>
    </location>
</feature>
<reference evidence="2 3" key="1">
    <citation type="submission" date="2020-08" db="EMBL/GenBank/DDBJ databases">
        <title>Genomic Encyclopedia of Type Strains, Phase IV (KMG-IV): sequencing the most valuable type-strain genomes for metagenomic binning, comparative biology and taxonomic classification.</title>
        <authorList>
            <person name="Goeker M."/>
        </authorList>
    </citation>
    <scope>NUCLEOTIDE SEQUENCE [LARGE SCALE GENOMIC DNA]</scope>
    <source>
        <strain evidence="2 3">DSM 103526</strain>
    </source>
</reference>
<dbReference type="SUPFAM" id="SSF49265">
    <property type="entry name" value="Fibronectin type III"/>
    <property type="match status" value="5"/>
</dbReference>
<gene>
    <name evidence="2" type="ORF">HNQ80_000174</name>
</gene>
<dbReference type="InterPro" id="IPR006652">
    <property type="entry name" value="Kelch_1"/>
</dbReference>
<feature type="domain" description="Fibronectin type-III" evidence="1">
    <location>
        <begin position="529"/>
        <end position="631"/>
    </location>
</feature>
<dbReference type="InterPro" id="IPR050617">
    <property type="entry name" value="E3_ligase_FN3/SPRY"/>
</dbReference>
<evidence type="ECO:0000259" key="1">
    <source>
        <dbReference type="PROSITE" id="PS50853"/>
    </source>
</evidence>
<feature type="domain" description="Fibronectin type-III" evidence="1">
    <location>
        <begin position="963"/>
        <end position="1045"/>
    </location>
</feature>
<dbReference type="CDD" id="cd00063">
    <property type="entry name" value="FN3"/>
    <property type="match status" value="7"/>
</dbReference>
<dbReference type="InterPro" id="IPR013783">
    <property type="entry name" value="Ig-like_fold"/>
</dbReference>
<dbReference type="InterPro" id="IPR037293">
    <property type="entry name" value="Gal_Oxidase_central_sf"/>
</dbReference>
<dbReference type="SMART" id="SM00060">
    <property type="entry name" value="FN3"/>
    <property type="match status" value="9"/>
</dbReference>
<protein>
    <recommendedName>
        <fullName evidence="1">Fibronectin type-III domain-containing protein</fullName>
    </recommendedName>
</protein>
<feature type="domain" description="Fibronectin type-III" evidence="1">
    <location>
        <begin position="713"/>
        <end position="796"/>
    </location>
</feature>
<feature type="domain" description="Fibronectin type-III" evidence="1">
    <location>
        <begin position="632"/>
        <end position="712"/>
    </location>
</feature>
<dbReference type="PANTHER" id="PTHR24099:SF11">
    <property type="entry name" value="FIBRONECTIN TYPE III DOMAIN-CONTAINING 3BA-RELATED"/>
    <property type="match status" value="1"/>
</dbReference>